<sequence>MKADQFKELLARYAAGTANDKDRKIIDSWYDSYDDDTALTEFQDAGQESMIKAQMQEIIQAKRNTEIFAPKLSLRPYYKYAAIVTLLIPALFFSRSIFKRTDAVKELPDAFDVYLTHYGEYKKLTLPDHSVVHLNPNTTLRISQSFGDRIQRNVYLDQGEAFFEVAKDPAHPFIVHTAKLYTKVLGTKFAVHTQPKGLTEVSVSEGKVEVGNSKTVFDALLPGKKLRYYSNDNHWKVSDFSTNAHNQWFEQVVNLDHATFDELASRMKIIYGVQLRTNAAKTDAYIYNMQIRSSRSLDKTLKIICSIHENKYRRTSNEVVIY</sequence>
<evidence type="ECO:0000313" key="3">
    <source>
        <dbReference type="EMBL" id="TDQ11286.1"/>
    </source>
</evidence>
<dbReference type="Pfam" id="PF04773">
    <property type="entry name" value="FecR"/>
    <property type="match status" value="1"/>
</dbReference>
<dbReference type="InterPro" id="IPR032508">
    <property type="entry name" value="FecR_C"/>
</dbReference>
<dbReference type="Gene3D" id="2.60.120.1440">
    <property type="match status" value="1"/>
</dbReference>
<dbReference type="Proteomes" id="UP000295620">
    <property type="component" value="Unassembled WGS sequence"/>
</dbReference>
<dbReference type="Pfam" id="PF16344">
    <property type="entry name" value="FecR_C"/>
    <property type="match status" value="1"/>
</dbReference>
<gene>
    <name evidence="3" type="ORF">ATK78_0404</name>
</gene>
<accession>A0A4R6SY06</accession>
<comment type="caution">
    <text evidence="3">The sequence shown here is derived from an EMBL/GenBank/DDBJ whole genome shotgun (WGS) entry which is preliminary data.</text>
</comment>
<dbReference type="InterPro" id="IPR006860">
    <property type="entry name" value="FecR"/>
</dbReference>
<dbReference type="AlphaFoldDB" id="A0A4R6SY06"/>
<dbReference type="PIRSF" id="PIRSF018266">
    <property type="entry name" value="FecR"/>
    <property type="match status" value="1"/>
</dbReference>
<dbReference type="PANTHER" id="PTHR30273:SF2">
    <property type="entry name" value="PROTEIN FECR"/>
    <property type="match status" value="1"/>
</dbReference>
<dbReference type="GO" id="GO:0016989">
    <property type="term" value="F:sigma factor antagonist activity"/>
    <property type="evidence" value="ECO:0007669"/>
    <property type="project" value="TreeGrafter"/>
</dbReference>
<feature type="domain" description="FecR protein" evidence="1">
    <location>
        <begin position="112"/>
        <end position="209"/>
    </location>
</feature>
<evidence type="ECO:0000259" key="2">
    <source>
        <dbReference type="Pfam" id="PF16344"/>
    </source>
</evidence>
<dbReference type="EMBL" id="SNYC01000003">
    <property type="protein sequence ID" value="TDQ11286.1"/>
    <property type="molecule type" value="Genomic_DNA"/>
</dbReference>
<dbReference type="InterPro" id="IPR012373">
    <property type="entry name" value="Ferrdict_sens_TM"/>
</dbReference>
<evidence type="ECO:0000313" key="4">
    <source>
        <dbReference type="Proteomes" id="UP000295620"/>
    </source>
</evidence>
<dbReference type="Gene3D" id="3.55.50.30">
    <property type="match status" value="1"/>
</dbReference>
<dbReference type="RefSeq" id="WP_133574368.1">
    <property type="nucleotide sequence ID" value="NZ_SNYC01000003.1"/>
</dbReference>
<name>A0A4R6SY06_9SPHI</name>
<protein>
    <submittedName>
        <fullName evidence="3">FecR family protein</fullName>
    </submittedName>
</protein>
<evidence type="ECO:0000259" key="1">
    <source>
        <dbReference type="Pfam" id="PF04773"/>
    </source>
</evidence>
<dbReference type="OrthoDB" id="1452822at2"/>
<feature type="domain" description="Protein FecR C-terminal" evidence="2">
    <location>
        <begin position="254"/>
        <end position="321"/>
    </location>
</feature>
<organism evidence="3 4">
    <name type="scientific">Pedobacter metabolipauper</name>
    <dbReference type="NCBI Taxonomy" id="425513"/>
    <lineage>
        <taxon>Bacteria</taxon>
        <taxon>Pseudomonadati</taxon>
        <taxon>Bacteroidota</taxon>
        <taxon>Sphingobacteriia</taxon>
        <taxon>Sphingobacteriales</taxon>
        <taxon>Sphingobacteriaceae</taxon>
        <taxon>Pedobacter</taxon>
    </lineage>
</organism>
<reference evidence="3 4" key="1">
    <citation type="submission" date="2019-03" db="EMBL/GenBank/DDBJ databases">
        <title>Genomic Encyclopedia of Archaeal and Bacterial Type Strains, Phase II (KMG-II): from individual species to whole genera.</title>
        <authorList>
            <person name="Goeker M."/>
        </authorList>
    </citation>
    <scope>NUCLEOTIDE SEQUENCE [LARGE SCALE GENOMIC DNA]</scope>
    <source>
        <strain evidence="3 4">DSM 19035</strain>
    </source>
</reference>
<keyword evidence="4" id="KW-1185">Reference proteome</keyword>
<dbReference type="PANTHER" id="PTHR30273">
    <property type="entry name" value="PERIPLASMIC SIGNAL SENSOR AND SIGMA FACTOR ACTIVATOR FECR-RELATED"/>
    <property type="match status" value="1"/>
</dbReference>
<proteinExistence type="predicted"/>